<dbReference type="InterPro" id="IPR002058">
    <property type="entry name" value="PAP_assoc"/>
</dbReference>
<dbReference type="GO" id="GO:1990817">
    <property type="term" value="F:poly(A) RNA polymerase activity"/>
    <property type="evidence" value="ECO:0007669"/>
    <property type="project" value="UniProtKB-EC"/>
</dbReference>
<feature type="compositionally biased region" description="Gly residues" evidence="5">
    <location>
        <begin position="497"/>
        <end position="508"/>
    </location>
</feature>
<dbReference type="SUPFAM" id="SSF81301">
    <property type="entry name" value="Nucleotidyltransferase"/>
    <property type="match status" value="1"/>
</dbReference>
<evidence type="ECO:0000313" key="8">
    <source>
        <dbReference type="EMBL" id="OSX66803.1"/>
    </source>
</evidence>
<dbReference type="InterPro" id="IPR045862">
    <property type="entry name" value="Trf4-like"/>
</dbReference>
<keyword evidence="3" id="KW-0479">Metal-binding</keyword>
<protein>
    <recommendedName>
        <fullName evidence="2">polynucleotide adenylyltransferase</fullName>
        <ecNumber evidence="2">2.7.7.19</ecNumber>
    </recommendedName>
</protein>
<dbReference type="OrthoDB" id="273917at2759"/>
<accession>A0A1X6NEK3</accession>
<evidence type="ECO:0000259" key="7">
    <source>
        <dbReference type="Pfam" id="PF22600"/>
    </source>
</evidence>
<feature type="region of interest" description="Disordered" evidence="5">
    <location>
        <begin position="405"/>
        <end position="456"/>
    </location>
</feature>
<evidence type="ECO:0000256" key="1">
    <source>
        <dbReference type="ARBA" id="ARBA00008593"/>
    </source>
</evidence>
<feature type="compositionally biased region" description="Low complexity" evidence="5">
    <location>
        <begin position="409"/>
        <end position="422"/>
    </location>
</feature>
<evidence type="ECO:0000256" key="3">
    <source>
        <dbReference type="ARBA" id="ARBA00022723"/>
    </source>
</evidence>
<proteinExistence type="inferred from homology"/>
<dbReference type="InterPro" id="IPR043519">
    <property type="entry name" value="NT_sf"/>
</dbReference>
<evidence type="ECO:0000256" key="2">
    <source>
        <dbReference type="ARBA" id="ARBA00012388"/>
    </source>
</evidence>
<feature type="region of interest" description="Disordered" evidence="5">
    <location>
        <begin position="1"/>
        <end position="43"/>
    </location>
</feature>
<dbReference type="Gene3D" id="1.10.1410.10">
    <property type="match status" value="1"/>
</dbReference>
<dbReference type="Pfam" id="PF22600">
    <property type="entry name" value="MTPAP-like_central"/>
    <property type="match status" value="1"/>
</dbReference>
<dbReference type="SUPFAM" id="SSF81631">
    <property type="entry name" value="PAP/OAS1 substrate-binding domain"/>
    <property type="match status" value="1"/>
</dbReference>
<evidence type="ECO:0000256" key="4">
    <source>
        <dbReference type="ARBA" id="ARBA00022842"/>
    </source>
</evidence>
<feature type="region of interest" description="Disordered" evidence="5">
    <location>
        <begin position="485"/>
        <end position="527"/>
    </location>
</feature>
<dbReference type="RefSeq" id="XP_024343597.1">
    <property type="nucleotide sequence ID" value="XM_024482477.1"/>
</dbReference>
<name>A0A1X6NEK3_9APHY</name>
<dbReference type="PANTHER" id="PTHR23092:SF52">
    <property type="entry name" value="POLY(A) RNA POLYMERASE CID12"/>
    <property type="match status" value="1"/>
</dbReference>
<feature type="domain" description="Poly(A) RNA polymerase mitochondrial-like central palm" evidence="7">
    <location>
        <begin position="73"/>
        <end position="208"/>
    </location>
</feature>
<reference evidence="8 9" key="1">
    <citation type="submission" date="2017-04" db="EMBL/GenBank/DDBJ databases">
        <title>Genome Sequence of the Model Brown-Rot Fungus Postia placenta SB12.</title>
        <authorList>
            <consortium name="DOE Joint Genome Institute"/>
            <person name="Gaskell J."/>
            <person name="Kersten P."/>
            <person name="Larrondo L.F."/>
            <person name="Canessa P."/>
            <person name="Martinez D."/>
            <person name="Hibbett D."/>
            <person name="Schmoll M."/>
            <person name="Kubicek C.P."/>
            <person name="Martinez A.T."/>
            <person name="Yadav J."/>
            <person name="Master E."/>
            <person name="Magnuson J.K."/>
            <person name="James T."/>
            <person name="Yaver D."/>
            <person name="Berka R."/>
            <person name="Labutti K."/>
            <person name="Lipzen A."/>
            <person name="Aerts A."/>
            <person name="Barry K."/>
            <person name="Henrissat B."/>
            <person name="Blanchette R."/>
            <person name="Grigoriev I."/>
            <person name="Cullen D."/>
        </authorList>
    </citation>
    <scope>NUCLEOTIDE SEQUENCE [LARGE SCALE GENOMIC DNA]</scope>
    <source>
        <strain evidence="8 9">MAD-698-R-SB12</strain>
    </source>
</reference>
<dbReference type="GO" id="GO:0010605">
    <property type="term" value="P:negative regulation of macromolecule metabolic process"/>
    <property type="evidence" value="ECO:0007669"/>
    <property type="project" value="UniProtKB-ARBA"/>
</dbReference>
<keyword evidence="9" id="KW-1185">Reference proteome</keyword>
<dbReference type="AlphaFoldDB" id="A0A1X6NEK3"/>
<dbReference type="GeneID" id="36327426"/>
<dbReference type="CDD" id="cd05402">
    <property type="entry name" value="NT_PAP_TUTase"/>
    <property type="match status" value="1"/>
</dbReference>
<keyword evidence="4" id="KW-0460">Magnesium</keyword>
<dbReference type="GO" id="GO:0005634">
    <property type="term" value="C:nucleus"/>
    <property type="evidence" value="ECO:0007669"/>
    <property type="project" value="TreeGrafter"/>
</dbReference>
<dbReference type="Pfam" id="PF03828">
    <property type="entry name" value="PAP_assoc"/>
    <property type="match status" value="1"/>
</dbReference>
<dbReference type="Proteomes" id="UP000194127">
    <property type="component" value="Unassembled WGS sequence"/>
</dbReference>
<dbReference type="EC" id="2.7.7.19" evidence="2"/>
<dbReference type="Gene3D" id="3.30.460.10">
    <property type="entry name" value="Beta Polymerase, domain 2"/>
    <property type="match status" value="1"/>
</dbReference>
<dbReference type="GO" id="GO:0046872">
    <property type="term" value="F:metal ion binding"/>
    <property type="evidence" value="ECO:0007669"/>
    <property type="project" value="UniProtKB-KW"/>
</dbReference>
<dbReference type="InterPro" id="IPR054708">
    <property type="entry name" value="MTPAP-like_central"/>
</dbReference>
<organism evidence="8 9">
    <name type="scientific">Postia placenta MAD-698-R-SB12</name>
    <dbReference type="NCBI Taxonomy" id="670580"/>
    <lineage>
        <taxon>Eukaryota</taxon>
        <taxon>Fungi</taxon>
        <taxon>Dikarya</taxon>
        <taxon>Basidiomycota</taxon>
        <taxon>Agaricomycotina</taxon>
        <taxon>Agaricomycetes</taxon>
        <taxon>Polyporales</taxon>
        <taxon>Adustoporiaceae</taxon>
        <taxon>Rhodonia</taxon>
    </lineage>
</organism>
<evidence type="ECO:0000256" key="5">
    <source>
        <dbReference type="SAM" id="MobiDB-lite"/>
    </source>
</evidence>
<sequence>MPDQSEAGTPEPGPASAPPSVSSNGQIARNTGKSVNRMMKKKKRTADDMNEEFVWPWVDLLGMTEYESKEQRLHDEIVAYASYISPTAQEQRARKLVMARVGELVRRRFPNSTLTPFGSITNQTYLPGGDVDLLMIWPRELDLEGKKKTLYNLSGIFRNASVTQDTLFVFRARVPIMHFETVDELGSLHIDISVNSPDGVKLVPIMEKYLDSMPALRYLVLVVKGYLSQLRLNSAQDGGLSSYSLMKTIELPLDLQRNPKQRPTDDIEKPLEYESLGRLLMDFLDHYGNEFDYTESCVSVTQGKVVSKKSKGWDQTSQSDHLSIECLVNSNWDIGRPTGKIKQVRTAFHNAHMILQGYPFSMAHTNALGAIVGISPETVEHREHLKQLVDSGDLERNLASIQLPPPYVPRRQFQPQQPQQPQHYHHNHHQPNQRQQQPMPSYQPHPQHNPMYQQPAYPYNASYYGNGHTGAAPYYSGQPSQAYYGPQMPNHPASQGYGQGYGAYGYGGQPAQPNYGGGPRPKKRRQF</sequence>
<evidence type="ECO:0000259" key="6">
    <source>
        <dbReference type="Pfam" id="PF03828"/>
    </source>
</evidence>
<dbReference type="PANTHER" id="PTHR23092">
    <property type="entry name" value="POLY(A) RNA POLYMERASE"/>
    <property type="match status" value="1"/>
</dbReference>
<dbReference type="EMBL" id="KZ110591">
    <property type="protein sequence ID" value="OSX66803.1"/>
    <property type="molecule type" value="Genomic_DNA"/>
</dbReference>
<dbReference type="STRING" id="670580.A0A1X6NEK3"/>
<feature type="domain" description="PAP-associated" evidence="6">
    <location>
        <begin position="275"/>
        <end position="325"/>
    </location>
</feature>
<comment type="similarity">
    <text evidence="1">Belongs to the DNA polymerase type-B-like family.</text>
</comment>
<gene>
    <name evidence="8" type="ORF">POSPLADRAFT_1072037</name>
</gene>
<evidence type="ECO:0000313" key="9">
    <source>
        <dbReference type="Proteomes" id="UP000194127"/>
    </source>
</evidence>
<dbReference type="GO" id="GO:0003729">
    <property type="term" value="F:mRNA binding"/>
    <property type="evidence" value="ECO:0007669"/>
    <property type="project" value="TreeGrafter"/>
</dbReference>